<keyword evidence="1" id="KW-0812">Transmembrane</keyword>
<evidence type="ECO:0000313" key="4">
    <source>
        <dbReference type="Proteomes" id="UP001152888"/>
    </source>
</evidence>
<dbReference type="EMBL" id="CAKOFQ010006944">
    <property type="protein sequence ID" value="CAH1983665.1"/>
    <property type="molecule type" value="Genomic_DNA"/>
</dbReference>
<dbReference type="OrthoDB" id="8113027at2759"/>
<dbReference type="Proteomes" id="UP001152888">
    <property type="component" value="Unassembled WGS sequence"/>
</dbReference>
<sequence length="169" mass="19361">MSLYKSSPNGVQVTLSDAQQWNALDTAVKFAGEDAKDRLYEPKHKKKLVRVLTVIAYVFFVSLAAIMLSLYYVFLWNGDQKVVARYINSGSPGQQKFYSSDRDNRNCDSILAEMQQQFTAVESNPDDIISPSPGSIVEENVTWPEDYESLEEFKKSSVFIKKLMRQYDY</sequence>
<proteinExistence type="predicted"/>
<keyword evidence="4" id="KW-1185">Reference proteome</keyword>
<organism evidence="3 4">
    <name type="scientific">Acanthoscelides obtectus</name>
    <name type="common">Bean weevil</name>
    <name type="synonym">Bruchus obtectus</name>
    <dbReference type="NCBI Taxonomy" id="200917"/>
    <lineage>
        <taxon>Eukaryota</taxon>
        <taxon>Metazoa</taxon>
        <taxon>Ecdysozoa</taxon>
        <taxon>Arthropoda</taxon>
        <taxon>Hexapoda</taxon>
        <taxon>Insecta</taxon>
        <taxon>Pterygota</taxon>
        <taxon>Neoptera</taxon>
        <taxon>Endopterygota</taxon>
        <taxon>Coleoptera</taxon>
        <taxon>Polyphaga</taxon>
        <taxon>Cucujiformia</taxon>
        <taxon>Chrysomeloidea</taxon>
        <taxon>Chrysomelidae</taxon>
        <taxon>Bruchinae</taxon>
        <taxon>Bruchini</taxon>
        <taxon>Acanthoscelides</taxon>
    </lineage>
</organism>
<dbReference type="PANTHER" id="PTHR34929">
    <property type="entry name" value="ZGC:153157"/>
    <property type="match status" value="1"/>
</dbReference>
<feature type="transmembrane region" description="Helical" evidence="1">
    <location>
        <begin position="48"/>
        <end position="74"/>
    </location>
</feature>
<protein>
    <submittedName>
        <fullName evidence="3">Uncharacterized protein</fullName>
    </submittedName>
</protein>
<dbReference type="Pfam" id="PF15018">
    <property type="entry name" value="InaF-motif"/>
    <property type="match status" value="1"/>
</dbReference>
<gene>
    <name evidence="2" type="ORF">ACAOBT_LOCUS12698</name>
    <name evidence="3" type="ORF">ACAOBT_LOCUS15681</name>
</gene>
<comment type="caution">
    <text evidence="3">The sequence shown here is derived from an EMBL/GenBank/DDBJ whole genome shotgun (WGS) entry which is preliminary data.</text>
</comment>
<reference evidence="3" key="1">
    <citation type="submission" date="2022-03" db="EMBL/GenBank/DDBJ databases">
        <authorList>
            <person name="Sayadi A."/>
        </authorList>
    </citation>
    <scope>NUCLEOTIDE SEQUENCE</scope>
</reference>
<evidence type="ECO:0000313" key="2">
    <source>
        <dbReference type="EMBL" id="CAH1977502.1"/>
    </source>
</evidence>
<dbReference type="PANTHER" id="PTHR34929:SF1">
    <property type="entry name" value="INAF MOTIF CONTAINING 2"/>
    <property type="match status" value="1"/>
</dbReference>
<evidence type="ECO:0000256" key="1">
    <source>
        <dbReference type="SAM" id="Phobius"/>
    </source>
</evidence>
<evidence type="ECO:0000313" key="3">
    <source>
        <dbReference type="EMBL" id="CAH1983665.1"/>
    </source>
</evidence>
<dbReference type="InterPro" id="IPR029162">
    <property type="entry name" value="InaF-motif"/>
</dbReference>
<keyword evidence="1" id="KW-0472">Membrane</keyword>
<accession>A0A9P0L1S2</accession>
<dbReference type="AlphaFoldDB" id="A0A9P0L1S2"/>
<name>A0A9P0L1S2_ACAOB</name>
<dbReference type="EMBL" id="CAKOFQ010006860">
    <property type="protein sequence ID" value="CAH1977502.1"/>
    <property type="molecule type" value="Genomic_DNA"/>
</dbReference>
<keyword evidence="1" id="KW-1133">Transmembrane helix</keyword>